<dbReference type="Pfam" id="PF05746">
    <property type="entry name" value="DALR_1"/>
    <property type="match status" value="1"/>
</dbReference>
<keyword evidence="3 10" id="KW-0436">Ligase</keyword>
<evidence type="ECO:0000256" key="1">
    <source>
        <dbReference type="ARBA" id="ARBA00005594"/>
    </source>
</evidence>
<dbReference type="InterPro" id="IPR014729">
    <property type="entry name" value="Rossmann-like_a/b/a_fold"/>
</dbReference>
<dbReference type="Pfam" id="PF00750">
    <property type="entry name" value="tRNA-synt_1d"/>
    <property type="match status" value="1"/>
</dbReference>
<dbReference type="InterPro" id="IPR009080">
    <property type="entry name" value="tRNAsynth_Ia_anticodon-bd"/>
</dbReference>
<evidence type="ECO:0000313" key="14">
    <source>
        <dbReference type="Proteomes" id="UP000178472"/>
    </source>
</evidence>
<dbReference type="PANTHER" id="PTHR11956">
    <property type="entry name" value="ARGINYL-TRNA SYNTHETASE"/>
    <property type="match status" value="1"/>
</dbReference>
<dbReference type="NCBIfam" id="TIGR00456">
    <property type="entry name" value="argS"/>
    <property type="match status" value="1"/>
</dbReference>
<dbReference type="EMBL" id="MHLT01000041">
    <property type="protein sequence ID" value="OGZ16142.1"/>
    <property type="molecule type" value="Genomic_DNA"/>
</dbReference>
<keyword evidence="5 10" id="KW-0067">ATP-binding</keyword>
<dbReference type="SMART" id="SM00836">
    <property type="entry name" value="DALR_1"/>
    <property type="match status" value="1"/>
</dbReference>
<dbReference type="InterPro" id="IPR035684">
    <property type="entry name" value="ArgRS_core"/>
</dbReference>
<comment type="caution">
    <text evidence="13">The sequence shown here is derived from an EMBL/GenBank/DDBJ whole genome shotgun (WGS) entry which is preliminary data.</text>
</comment>
<accession>A0A1G2DRX6</accession>
<evidence type="ECO:0000313" key="13">
    <source>
        <dbReference type="EMBL" id="OGZ16142.1"/>
    </source>
</evidence>
<dbReference type="GO" id="GO:0005524">
    <property type="term" value="F:ATP binding"/>
    <property type="evidence" value="ECO:0007669"/>
    <property type="project" value="UniProtKB-KW"/>
</dbReference>
<dbReference type="Gene3D" id="1.10.730.10">
    <property type="entry name" value="Isoleucyl-tRNA Synthetase, Domain 1"/>
    <property type="match status" value="1"/>
</dbReference>
<proteinExistence type="inferred from homology"/>
<comment type="similarity">
    <text evidence="1 10">Belongs to the class-I aminoacyl-tRNA synthetase family.</text>
</comment>
<evidence type="ECO:0000256" key="4">
    <source>
        <dbReference type="ARBA" id="ARBA00022741"/>
    </source>
</evidence>
<dbReference type="SUPFAM" id="SSF55190">
    <property type="entry name" value="Arginyl-tRNA synthetase (ArgRS), N-terminal 'additional' domain"/>
    <property type="match status" value="1"/>
</dbReference>
<dbReference type="InterPro" id="IPR001278">
    <property type="entry name" value="Arg-tRNA-ligase"/>
</dbReference>
<comment type="catalytic activity">
    <reaction evidence="8">
        <text>tRNA(Arg) + L-arginine + ATP = L-arginyl-tRNA(Arg) + AMP + diphosphate</text>
        <dbReference type="Rhea" id="RHEA:20301"/>
        <dbReference type="Rhea" id="RHEA-COMP:9658"/>
        <dbReference type="Rhea" id="RHEA-COMP:9673"/>
        <dbReference type="ChEBI" id="CHEBI:30616"/>
        <dbReference type="ChEBI" id="CHEBI:32682"/>
        <dbReference type="ChEBI" id="CHEBI:33019"/>
        <dbReference type="ChEBI" id="CHEBI:78442"/>
        <dbReference type="ChEBI" id="CHEBI:78513"/>
        <dbReference type="ChEBI" id="CHEBI:456215"/>
        <dbReference type="EC" id="6.1.1.19"/>
    </reaction>
</comment>
<dbReference type="InterPro" id="IPR036695">
    <property type="entry name" value="Arg-tRNA-synth_N_sf"/>
</dbReference>
<dbReference type="SUPFAM" id="SSF47323">
    <property type="entry name" value="Anticodon-binding domain of a subclass of class I aminoacyl-tRNA synthetases"/>
    <property type="match status" value="1"/>
</dbReference>
<keyword evidence="6 10" id="KW-0648">Protein biosynthesis</keyword>
<evidence type="ECO:0000256" key="3">
    <source>
        <dbReference type="ARBA" id="ARBA00022598"/>
    </source>
</evidence>
<dbReference type="Proteomes" id="UP000178472">
    <property type="component" value="Unassembled WGS sequence"/>
</dbReference>
<dbReference type="Pfam" id="PF03485">
    <property type="entry name" value="Arg_tRNA_synt_N"/>
    <property type="match status" value="1"/>
</dbReference>
<evidence type="ECO:0000256" key="6">
    <source>
        <dbReference type="ARBA" id="ARBA00022917"/>
    </source>
</evidence>
<reference evidence="13 14" key="1">
    <citation type="journal article" date="2016" name="Nat. Commun.">
        <title>Thousands of microbial genomes shed light on interconnected biogeochemical processes in an aquifer system.</title>
        <authorList>
            <person name="Anantharaman K."/>
            <person name="Brown C.T."/>
            <person name="Hug L.A."/>
            <person name="Sharon I."/>
            <person name="Castelle C.J."/>
            <person name="Probst A.J."/>
            <person name="Thomas B.C."/>
            <person name="Singh A."/>
            <person name="Wilkins M.J."/>
            <person name="Karaoz U."/>
            <person name="Brodie E.L."/>
            <person name="Williams K.H."/>
            <person name="Hubbard S.S."/>
            <person name="Banfield J.F."/>
        </authorList>
    </citation>
    <scope>NUCLEOTIDE SEQUENCE [LARGE SCALE GENOMIC DNA]</scope>
</reference>
<dbReference type="PRINTS" id="PR01038">
    <property type="entry name" value="TRNASYNTHARG"/>
</dbReference>
<evidence type="ECO:0000256" key="8">
    <source>
        <dbReference type="ARBA" id="ARBA00049339"/>
    </source>
</evidence>
<keyword evidence="4 10" id="KW-0547">Nucleotide-binding</keyword>
<keyword evidence="7 10" id="KW-0030">Aminoacyl-tRNA synthetase</keyword>
<dbReference type="SUPFAM" id="SSF52374">
    <property type="entry name" value="Nucleotidylyl transferase"/>
    <property type="match status" value="1"/>
</dbReference>
<evidence type="ECO:0000256" key="5">
    <source>
        <dbReference type="ARBA" id="ARBA00022840"/>
    </source>
</evidence>
<evidence type="ECO:0000259" key="12">
    <source>
        <dbReference type="SMART" id="SM01016"/>
    </source>
</evidence>
<evidence type="ECO:0000259" key="11">
    <source>
        <dbReference type="SMART" id="SM00836"/>
    </source>
</evidence>
<name>A0A1G2DRX6_9BACT</name>
<dbReference type="GO" id="GO:0005737">
    <property type="term" value="C:cytoplasm"/>
    <property type="evidence" value="ECO:0007669"/>
    <property type="project" value="UniProtKB-UniRule"/>
</dbReference>
<dbReference type="EC" id="6.1.1.19" evidence="2 9"/>
<sequence>MVSIFEHLKNSIHKALGEFGVTSEDIRLTYPEISAHGDVSTNVALLHAGALGKKPQELAELLKEKILGMNDPHIARIEVAGPGFINFYFSRAFYTELIERIAKEKDAYGKNEELAGKKIMVEYTDPNPFKEFHIGHLMSNAIGEALSRLLEFSGAEVKRANYQGDVGLHVAKALYGMALLKDAMPSAEAPLSERAAFLGKAYAAGATVPEAGKENYEKGLRELNGKIYDKSDPAINRFYDTGRKWSIEYFETIYKILGTHFDYYFFESESGPFGKKVVEENIPSIFQESDSATIFRGEKYGLHTRVFVTSQGLPTYEAKELGLAKLKYEKYPYDVSVVITGNEVRDYFKVVYKAMEVVFPDLAKKTIHIPHGMLRLPSGKMSSRTGDVITAEALIDEAKKLILEKMSGTDITNKEETAEDIAVGAIKYSILKNAPGNDIIFDFVASISFEGSSGPYLQYSYVRAKSVLEKAKTQGIVPSLAGTLPDAGGVERVLAQFEDAVLRAREGNAPQYMATYLTELARAFNSFYAHEHIADSPYRLALAEAVAVTLKNGLLLLGIRVPERM</sequence>
<organism evidence="13 14">
    <name type="scientific">Candidatus Lloydbacteria bacterium RIFCSPLOWO2_12_FULL_51_9</name>
    <dbReference type="NCBI Taxonomy" id="1798669"/>
    <lineage>
        <taxon>Bacteria</taxon>
        <taxon>Candidatus Lloydiibacteriota</taxon>
    </lineage>
</organism>
<evidence type="ECO:0000256" key="7">
    <source>
        <dbReference type="ARBA" id="ARBA00023146"/>
    </source>
</evidence>
<dbReference type="InterPro" id="IPR008909">
    <property type="entry name" value="DALR_anticod-bd"/>
</dbReference>
<evidence type="ECO:0000256" key="10">
    <source>
        <dbReference type="RuleBase" id="RU363038"/>
    </source>
</evidence>
<gene>
    <name evidence="13" type="ORF">A3G11_00495</name>
</gene>
<dbReference type="InterPro" id="IPR005148">
    <property type="entry name" value="Arg-tRNA-synth_N"/>
</dbReference>
<dbReference type="Gene3D" id="3.30.1360.70">
    <property type="entry name" value="Arginyl tRNA synthetase N-terminal domain"/>
    <property type="match status" value="1"/>
</dbReference>
<evidence type="ECO:0000256" key="2">
    <source>
        <dbReference type="ARBA" id="ARBA00012837"/>
    </source>
</evidence>
<dbReference type="PANTHER" id="PTHR11956:SF5">
    <property type="entry name" value="ARGININE--TRNA LIGASE, CYTOPLASMIC"/>
    <property type="match status" value="1"/>
</dbReference>
<dbReference type="GO" id="GO:0004814">
    <property type="term" value="F:arginine-tRNA ligase activity"/>
    <property type="evidence" value="ECO:0007669"/>
    <property type="project" value="UniProtKB-UniRule"/>
</dbReference>
<dbReference type="Gene3D" id="3.40.50.620">
    <property type="entry name" value="HUPs"/>
    <property type="match status" value="1"/>
</dbReference>
<dbReference type="AlphaFoldDB" id="A0A1G2DRX6"/>
<dbReference type="GO" id="GO:0006420">
    <property type="term" value="P:arginyl-tRNA aminoacylation"/>
    <property type="evidence" value="ECO:0007669"/>
    <property type="project" value="UniProtKB-UniRule"/>
</dbReference>
<feature type="domain" description="DALR anticodon binding" evidence="11">
    <location>
        <begin position="457"/>
        <end position="565"/>
    </location>
</feature>
<feature type="domain" description="Arginyl tRNA synthetase N-terminal" evidence="12">
    <location>
        <begin position="6"/>
        <end position="89"/>
    </location>
</feature>
<evidence type="ECO:0000256" key="9">
    <source>
        <dbReference type="NCBIfam" id="TIGR00456"/>
    </source>
</evidence>
<protein>
    <recommendedName>
        <fullName evidence="2 9">Arginine--tRNA ligase</fullName>
        <ecNumber evidence="2 9">6.1.1.19</ecNumber>
    </recommendedName>
</protein>
<dbReference type="SMART" id="SM01016">
    <property type="entry name" value="Arg_tRNA_synt_N"/>
    <property type="match status" value="1"/>
</dbReference>